<dbReference type="InterPro" id="IPR029787">
    <property type="entry name" value="Nucleotide_cyclase"/>
</dbReference>
<evidence type="ECO:0000259" key="2">
    <source>
        <dbReference type="PROSITE" id="PS50112"/>
    </source>
</evidence>
<dbReference type="InterPro" id="IPR001633">
    <property type="entry name" value="EAL_dom"/>
</dbReference>
<dbReference type="Pfam" id="PF13426">
    <property type="entry name" value="PAS_9"/>
    <property type="match status" value="1"/>
</dbReference>
<dbReference type="InterPro" id="IPR035919">
    <property type="entry name" value="EAL_sf"/>
</dbReference>
<dbReference type="InterPro" id="IPR043128">
    <property type="entry name" value="Rev_trsase/Diguanyl_cyclase"/>
</dbReference>
<comment type="caution">
    <text evidence="6">The sequence shown here is derived from an EMBL/GenBank/DDBJ whole genome shotgun (WGS) entry which is preliminary data.</text>
</comment>
<accession>A0A132C0Y1</accession>
<dbReference type="AlphaFoldDB" id="A0A132C0Y1"/>
<protein>
    <submittedName>
        <fullName evidence="6">Oxygen sensor protein DosP</fullName>
        <ecNumber evidence="6">3.1.4.52</ecNumber>
    </submittedName>
</protein>
<organism evidence="6 7">
    <name type="scientific">Tritonibacter horizontis</name>
    <dbReference type="NCBI Taxonomy" id="1768241"/>
    <lineage>
        <taxon>Bacteria</taxon>
        <taxon>Pseudomonadati</taxon>
        <taxon>Pseudomonadota</taxon>
        <taxon>Alphaproteobacteria</taxon>
        <taxon>Rhodobacterales</taxon>
        <taxon>Paracoccaceae</taxon>
        <taxon>Tritonibacter</taxon>
    </lineage>
</organism>
<keyword evidence="7" id="KW-1185">Reference proteome</keyword>
<feature type="domain" description="PAC" evidence="3">
    <location>
        <begin position="361"/>
        <end position="415"/>
    </location>
</feature>
<keyword evidence="1" id="KW-0812">Transmembrane</keyword>
<name>A0A132C0Y1_9RHOB</name>
<proteinExistence type="predicted"/>
<dbReference type="PANTHER" id="PTHR44757:SF2">
    <property type="entry name" value="BIOFILM ARCHITECTURE MAINTENANCE PROTEIN MBAA"/>
    <property type="match status" value="1"/>
</dbReference>
<evidence type="ECO:0000259" key="3">
    <source>
        <dbReference type="PROSITE" id="PS50113"/>
    </source>
</evidence>
<dbReference type="FunFam" id="3.30.70.270:FF:000001">
    <property type="entry name" value="Diguanylate cyclase domain protein"/>
    <property type="match status" value="1"/>
</dbReference>
<dbReference type="EMBL" id="LPUY01000038">
    <property type="protein sequence ID" value="KUP93982.1"/>
    <property type="molecule type" value="Genomic_DNA"/>
</dbReference>
<dbReference type="GO" id="GO:0071111">
    <property type="term" value="F:cyclic-guanylate-specific phosphodiesterase activity"/>
    <property type="evidence" value="ECO:0007669"/>
    <property type="project" value="UniProtKB-EC"/>
</dbReference>
<dbReference type="Gene3D" id="3.30.70.270">
    <property type="match status" value="1"/>
</dbReference>
<evidence type="ECO:0000256" key="1">
    <source>
        <dbReference type="SAM" id="Phobius"/>
    </source>
</evidence>
<evidence type="ECO:0000259" key="4">
    <source>
        <dbReference type="PROSITE" id="PS50883"/>
    </source>
</evidence>
<dbReference type="SUPFAM" id="SSF141868">
    <property type="entry name" value="EAL domain-like"/>
    <property type="match status" value="1"/>
</dbReference>
<keyword evidence="6" id="KW-0378">Hydrolase</keyword>
<keyword evidence="1" id="KW-1133">Transmembrane helix</keyword>
<dbReference type="NCBIfam" id="TIGR00229">
    <property type="entry name" value="sensory_box"/>
    <property type="match status" value="1"/>
</dbReference>
<dbReference type="InterPro" id="IPR000700">
    <property type="entry name" value="PAS-assoc_C"/>
</dbReference>
<evidence type="ECO:0000313" key="7">
    <source>
        <dbReference type="Proteomes" id="UP000068382"/>
    </source>
</evidence>
<dbReference type="SUPFAM" id="SSF55785">
    <property type="entry name" value="PYP-like sensor domain (PAS domain)"/>
    <property type="match status" value="1"/>
</dbReference>
<dbReference type="InterPro" id="IPR000014">
    <property type="entry name" value="PAS"/>
</dbReference>
<feature type="domain" description="GGDEF" evidence="5">
    <location>
        <begin position="451"/>
        <end position="584"/>
    </location>
</feature>
<dbReference type="EC" id="3.1.4.52" evidence="6"/>
<dbReference type="Proteomes" id="UP000068382">
    <property type="component" value="Unassembled WGS sequence"/>
</dbReference>
<dbReference type="NCBIfam" id="TIGR00254">
    <property type="entry name" value="GGDEF"/>
    <property type="match status" value="1"/>
</dbReference>
<dbReference type="SMART" id="SM00091">
    <property type="entry name" value="PAS"/>
    <property type="match status" value="1"/>
</dbReference>
<dbReference type="Gene3D" id="3.20.20.450">
    <property type="entry name" value="EAL domain"/>
    <property type="match status" value="1"/>
</dbReference>
<feature type="domain" description="PAS" evidence="2">
    <location>
        <begin position="289"/>
        <end position="356"/>
    </location>
</feature>
<dbReference type="CDD" id="cd01949">
    <property type="entry name" value="GGDEF"/>
    <property type="match status" value="1"/>
</dbReference>
<dbReference type="PROSITE" id="PS50883">
    <property type="entry name" value="EAL"/>
    <property type="match status" value="1"/>
</dbReference>
<dbReference type="Pfam" id="PF00990">
    <property type="entry name" value="GGDEF"/>
    <property type="match status" value="1"/>
</dbReference>
<dbReference type="PROSITE" id="PS50112">
    <property type="entry name" value="PAS"/>
    <property type="match status" value="1"/>
</dbReference>
<dbReference type="Pfam" id="PF00563">
    <property type="entry name" value="EAL"/>
    <property type="match status" value="1"/>
</dbReference>
<dbReference type="InterPro" id="IPR035965">
    <property type="entry name" value="PAS-like_dom_sf"/>
</dbReference>
<gene>
    <name evidence="6" type="primary">dosP_1</name>
    <name evidence="6" type="ORF">TRIHO_11630</name>
</gene>
<dbReference type="SMART" id="SM00086">
    <property type="entry name" value="PAC"/>
    <property type="match status" value="1"/>
</dbReference>
<feature type="transmembrane region" description="Helical" evidence="1">
    <location>
        <begin position="249"/>
        <end position="271"/>
    </location>
</feature>
<dbReference type="CDD" id="cd01948">
    <property type="entry name" value="EAL"/>
    <property type="match status" value="1"/>
</dbReference>
<dbReference type="OrthoDB" id="9814202at2"/>
<sequence length="854" mass="95317">MDVDHQIRSATVARRFWMLTLLILTLTLISSALAIRYVAMPFFKEYQYSAIKAQADESAAHLNSVLSHHQILISVIAQDPNLVNIALGFDDNTSYVPDVFSALRMPESLSWVTFYDAFNEPLAHHNKRPEERRIFGQQEIDDLLQASQTETDPARLPVLIQSRGDQAFVVLATPVLHQGFVEGILLSGYRLDTLEIFPANDIVKRTYLVRPLSGLLQRGTAEVRALADFRLSVALLPDPLAVQAAGHAVLANSMTAIAIVLIGAFGLFALAGKAVIVGPHRALEAKQAELSELAAIAERASDSISITDLDGRLIWANPSFEKLTGHLVEDVQNMKPAEFLQGPDTDKETQAAIRRAQSACQAIQVEILNYRYGKIPYWINLSISPLKTDTGHHYGFMAISNDITEAREQREAIVTANKEIEHQALHDPLTGLPNRRALDQALKQRAEHLDQPATVVRIDLDHFKYVNDTMGHEAGDFILCEVANILREETKSADLTARVGGDEFVLLLAPGSTSQDGEQLANRMLKRIKLPKYFENKSVRVGASFGVASTFDGLLEFDQLIIGADAALYEAKVTGRNRTHLYSPELHRAVQARRTLARELRRAVARSEFEPYFQPQFDARTHEVVGVETLARWHSPQLGILMPAEFLPVAEQLSLVEDIDNLIFAKALEQIDSLRPLGIEIPKLSVNVTVERIRNDQVYEQICRHRHDGPRIVFEVLESVLVEEQSEMFHFGLDRLREAGVLVEIDDFGSGHASVVGLMQLRPDAMKIDQQLIRPITVDPLAHGILKHIIGMAELMDLQIIAEGVETMEHARILRDIGCHTLQGYAFCKPIPVDELREFILQHEARLSIRALSS</sequence>
<dbReference type="PATRIC" id="fig|1768241.3.peg.1212"/>
<dbReference type="SUPFAM" id="SSF55073">
    <property type="entry name" value="Nucleotide cyclase"/>
    <property type="match status" value="1"/>
</dbReference>
<dbReference type="InterPro" id="IPR000160">
    <property type="entry name" value="GGDEF_dom"/>
</dbReference>
<dbReference type="InterPro" id="IPR052155">
    <property type="entry name" value="Biofilm_reg_signaling"/>
</dbReference>
<dbReference type="SMART" id="SM00052">
    <property type="entry name" value="EAL"/>
    <property type="match status" value="1"/>
</dbReference>
<dbReference type="PROSITE" id="PS50113">
    <property type="entry name" value="PAC"/>
    <property type="match status" value="1"/>
</dbReference>
<reference evidence="6 7" key="1">
    <citation type="submission" date="2015-12" db="EMBL/GenBank/DDBJ databases">
        <title>Genome sequence of the marine Rhodobacteraceae strain O3.65, Candidatus Tritonibacter horizontis.</title>
        <authorList>
            <person name="Poehlein A."/>
            <person name="Giebel H.A."/>
            <person name="Voget S."/>
            <person name="Brinkhoff T."/>
        </authorList>
    </citation>
    <scope>NUCLEOTIDE SEQUENCE [LARGE SCALE GENOMIC DNA]</scope>
    <source>
        <strain evidence="6 7">O3.65</strain>
    </source>
</reference>
<dbReference type="SMART" id="SM00267">
    <property type="entry name" value="GGDEF"/>
    <property type="match status" value="1"/>
</dbReference>
<dbReference type="Gene3D" id="3.30.450.20">
    <property type="entry name" value="PAS domain"/>
    <property type="match status" value="1"/>
</dbReference>
<evidence type="ECO:0000259" key="5">
    <source>
        <dbReference type="PROSITE" id="PS50887"/>
    </source>
</evidence>
<keyword evidence="1" id="KW-0472">Membrane</keyword>
<dbReference type="CDD" id="cd00130">
    <property type="entry name" value="PAS"/>
    <property type="match status" value="1"/>
</dbReference>
<dbReference type="PROSITE" id="PS50887">
    <property type="entry name" value="GGDEF"/>
    <property type="match status" value="1"/>
</dbReference>
<dbReference type="InterPro" id="IPR001610">
    <property type="entry name" value="PAC"/>
</dbReference>
<feature type="domain" description="EAL" evidence="4">
    <location>
        <begin position="593"/>
        <end position="844"/>
    </location>
</feature>
<dbReference type="PANTHER" id="PTHR44757">
    <property type="entry name" value="DIGUANYLATE CYCLASE DGCP"/>
    <property type="match status" value="1"/>
</dbReference>
<evidence type="ECO:0000313" key="6">
    <source>
        <dbReference type="EMBL" id="KUP93982.1"/>
    </source>
</evidence>